<feature type="compositionally biased region" description="Polar residues" evidence="1">
    <location>
        <begin position="313"/>
        <end position="323"/>
    </location>
</feature>
<protein>
    <recommendedName>
        <fullName evidence="4">NGG1p interacting factor 3</fullName>
    </recommendedName>
</protein>
<keyword evidence="3" id="KW-1185">Reference proteome</keyword>
<proteinExistence type="predicted"/>
<feature type="region of interest" description="Disordered" evidence="1">
    <location>
        <begin position="299"/>
        <end position="323"/>
    </location>
</feature>
<sequence>MPSRPLPTLSELTHFLQSFFPPPDTRNPELPFLYHRPTTTTTPPTTPIPSITLSITPTPAFYATLHSKPTPHLAFLHRPWTLDRKRLPQDVTVLACHQGFDENLTVGANFALARRLGMDVDVGGGWGVVKGYKGDEGRGIGVVGGVEGGLRAALVKERVLREFGGRCEGCFGFGGRTSHEEAKEEEEGGVLLHPATASKEQDNEPITAIAIMNAFHPDEVTRALDLAASLNLISSSSTDGAKLLYLTGAIREPGLTFARDKGVRVICVGHRVCEEWGIGFLAERLREMWSGVLRVEEVYEEEEEGPREGGRRNPTQRNQPQPV</sequence>
<evidence type="ECO:0008006" key="4">
    <source>
        <dbReference type="Google" id="ProtNLM"/>
    </source>
</evidence>
<accession>A0A6G1LCB1</accession>
<name>A0A6G1LCB1_9PEZI</name>
<dbReference type="InterPro" id="IPR036069">
    <property type="entry name" value="DUF34/NIF3_sf"/>
</dbReference>
<dbReference type="EMBL" id="ML995827">
    <property type="protein sequence ID" value="KAF2770209.1"/>
    <property type="molecule type" value="Genomic_DNA"/>
</dbReference>
<reference evidence="2" key="1">
    <citation type="journal article" date="2020" name="Stud. Mycol.">
        <title>101 Dothideomycetes genomes: a test case for predicting lifestyles and emergence of pathogens.</title>
        <authorList>
            <person name="Haridas S."/>
            <person name="Albert R."/>
            <person name="Binder M."/>
            <person name="Bloem J."/>
            <person name="Labutti K."/>
            <person name="Salamov A."/>
            <person name="Andreopoulos B."/>
            <person name="Baker S."/>
            <person name="Barry K."/>
            <person name="Bills G."/>
            <person name="Bluhm B."/>
            <person name="Cannon C."/>
            <person name="Castanera R."/>
            <person name="Culley D."/>
            <person name="Daum C."/>
            <person name="Ezra D."/>
            <person name="Gonzalez J."/>
            <person name="Henrissat B."/>
            <person name="Kuo A."/>
            <person name="Liang C."/>
            <person name="Lipzen A."/>
            <person name="Lutzoni F."/>
            <person name="Magnuson J."/>
            <person name="Mondo S."/>
            <person name="Nolan M."/>
            <person name="Ohm R."/>
            <person name="Pangilinan J."/>
            <person name="Park H.-J."/>
            <person name="Ramirez L."/>
            <person name="Alfaro M."/>
            <person name="Sun H."/>
            <person name="Tritt A."/>
            <person name="Yoshinaga Y."/>
            <person name="Zwiers L.-H."/>
            <person name="Turgeon B."/>
            <person name="Goodwin S."/>
            <person name="Spatafora J."/>
            <person name="Crous P."/>
            <person name="Grigoriev I."/>
        </authorList>
    </citation>
    <scope>NUCLEOTIDE SEQUENCE</scope>
    <source>
        <strain evidence="2">CBS 116005</strain>
    </source>
</reference>
<dbReference type="AlphaFoldDB" id="A0A6G1LCB1"/>
<dbReference type="Proteomes" id="UP000799436">
    <property type="component" value="Unassembled WGS sequence"/>
</dbReference>
<dbReference type="SUPFAM" id="SSF102705">
    <property type="entry name" value="NIF3 (NGG1p interacting factor 3)-like"/>
    <property type="match status" value="1"/>
</dbReference>
<organism evidence="2 3">
    <name type="scientific">Teratosphaeria nubilosa</name>
    <dbReference type="NCBI Taxonomy" id="161662"/>
    <lineage>
        <taxon>Eukaryota</taxon>
        <taxon>Fungi</taxon>
        <taxon>Dikarya</taxon>
        <taxon>Ascomycota</taxon>
        <taxon>Pezizomycotina</taxon>
        <taxon>Dothideomycetes</taxon>
        <taxon>Dothideomycetidae</taxon>
        <taxon>Mycosphaerellales</taxon>
        <taxon>Teratosphaeriaceae</taxon>
        <taxon>Teratosphaeria</taxon>
    </lineage>
</organism>
<evidence type="ECO:0000256" key="1">
    <source>
        <dbReference type="SAM" id="MobiDB-lite"/>
    </source>
</evidence>
<evidence type="ECO:0000313" key="2">
    <source>
        <dbReference type="EMBL" id="KAF2770209.1"/>
    </source>
</evidence>
<gene>
    <name evidence="2" type="ORF">EJ03DRAFT_76680</name>
</gene>
<evidence type="ECO:0000313" key="3">
    <source>
        <dbReference type="Proteomes" id="UP000799436"/>
    </source>
</evidence>
<dbReference type="OrthoDB" id="2592744at2759"/>